<dbReference type="SUPFAM" id="SSF88723">
    <property type="entry name" value="PIN domain-like"/>
    <property type="match status" value="1"/>
</dbReference>
<keyword evidence="2" id="KW-1185">Reference proteome</keyword>
<organism evidence="1 2">
    <name type="scientific">Pelistega indica</name>
    <dbReference type="NCBI Taxonomy" id="1414851"/>
    <lineage>
        <taxon>Bacteria</taxon>
        <taxon>Pseudomonadati</taxon>
        <taxon>Pseudomonadota</taxon>
        <taxon>Betaproteobacteria</taxon>
        <taxon>Burkholderiales</taxon>
        <taxon>Alcaligenaceae</taxon>
        <taxon>Pelistega</taxon>
    </lineage>
</organism>
<dbReference type="PATRIC" id="fig|1414851.3.peg.1389"/>
<evidence type="ECO:0000313" key="2">
    <source>
        <dbReference type="Proteomes" id="UP000018766"/>
    </source>
</evidence>
<comment type="caution">
    <text evidence="1">The sequence shown here is derived from an EMBL/GenBank/DDBJ whole genome shotgun (WGS) entry which is preliminary data.</text>
</comment>
<dbReference type="EMBL" id="AYSV01000084">
    <property type="protein sequence ID" value="ETD71177.1"/>
    <property type="molecule type" value="Genomic_DNA"/>
</dbReference>
<gene>
    <name evidence="1" type="ORF">V757_06775</name>
</gene>
<proteinExistence type="predicted"/>
<sequence length="54" mass="5978">MPILGKHTLTLAQLADIHKDPFDRILLAQSISEGLTLLSADKKLIKYGAYVQEV</sequence>
<dbReference type="AlphaFoldDB" id="V8G653"/>
<name>V8G653_9BURK</name>
<dbReference type="OrthoDB" id="9798990at2"/>
<dbReference type="Proteomes" id="UP000018766">
    <property type="component" value="Unassembled WGS sequence"/>
</dbReference>
<protein>
    <submittedName>
        <fullName evidence="1">Twitching motility protein PilT</fullName>
    </submittedName>
</protein>
<dbReference type="InterPro" id="IPR029060">
    <property type="entry name" value="PIN-like_dom_sf"/>
</dbReference>
<evidence type="ECO:0000313" key="1">
    <source>
        <dbReference type="EMBL" id="ETD71177.1"/>
    </source>
</evidence>
<reference evidence="1 2" key="1">
    <citation type="submission" date="2013-11" db="EMBL/GenBank/DDBJ databases">
        <title>Genomic analysis of Pelistega sp. HM-7.</title>
        <authorList>
            <person name="Kumbhare S.V."/>
            <person name="Shetty S.A."/>
            <person name="Sharma O."/>
            <person name="Dhotre D.P."/>
        </authorList>
    </citation>
    <scope>NUCLEOTIDE SEQUENCE [LARGE SCALE GENOMIC DNA]</scope>
    <source>
        <strain evidence="1 2">HM-7</strain>
    </source>
</reference>
<accession>V8G653</accession>